<feature type="region of interest" description="Disordered" evidence="1">
    <location>
        <begin position="312"/>
        <end position="513"/>
    </location>
</feature>
<keyword evidence="5" id="KW-1185">Reference proteome</keyword>
<evidence type="ECO:0000259" key="3">
    <source>
        <dbReference type="Pfam" id="PF17863"/>
    </source>
</evidence>
<sequence>MPAGHIQGFAGLAGRLADAIGAVVLGKSEVVRLTLTALFAQGHVLLEDVPGVGKTTLARALAATVHGQWRRIQFTPDLLPSDVSGVTIFNQATRGFEFHPGPVFANIVIADEINRASPKTQSALLEVMGERTVTVDGVRHPVPRPFLVVATQNPVEMDGTYRLPEAQLDRFLMKLSVGYPDESVEIEVLRGATLRSPDALEPVTDTVTVGEMVRMAQQVHIADPLYAYAVRLAAATRAHPQVRVGVSPRGVIALTRAACAYALIHGRGYVLPEDLKALLGPVFAHRILLTPDAQLRGTTADEVLADAIRSVPVPLPGGGGGGGGTPPNGRATAPATANGAQPATASAPPATYGSSGPRNGTQPATVTTPAMYGSPGLSNHAQPATASTASARPATYGLPDPSNGAQPATAPAVPATYGSPGAPNGAHPTTATTPAAYGSPGPPNGAQPATPSALPATYGLPGPPNGAQPATAPEPPATYGSPTSAGNDTEVPAREAAPGRRRMFGGLRPLPGS</sequence>
<dbReference type="SUPFAM" id="SSF52540">
    <property type="entry name" value="P-loop containing nucleoside triphosphate hydrolases"/>
    <property type="match status" value="1"/>
</dbReference>
<proteinExistence type="predicted"/>
<feature type="compositionally biased region" description="Gly residues" evidence="1">
    <location>
        <begin position="316"/>
        <end position="326"/>
    </location>
</feature>
<gene>
    <name evidence="4" type="ORF">Asi02nite_58320</name>
</gene>
<dbReference type="CDD" id="cd00009">
    <property type="entry name" value="AAA"/>
    <property type="match status" value="1"/>
</dbReference>
<evidence type="ECO:0000313" key="5">
    <source>
        <dbReference type="Proteomes" id="UP000604117"/>
    </source>
</evidence>
<feature type="compositionally biased region" description="Polar residues" evidence="1">
    <location>
        <begin position="358"/>
        <end position="368"/>
    </location>
</feature>
<dbReference type="InterPro" id="IPR011703">
    <property type="entry name" value="ATPase_AAA-3"/>
</dbReference>
<reference evidence="4 5" key="1">
    <citation type="submission" date="2021-01" db="EMBL/GenBank/DDBJ databases">
        <title>Whole genome shotgun sequence of Asanoa siamensis NBRC 107932.</title>
        <authorList>
            <person name="Komaki H."/>
            <person name="Tamura T."/>
        </authorList>
    </citation>
    <scope>NUCLEOTIDE SEQUENCE [LARGE SCALE GENOMIC DNA]</scope>
    <source>
        <strain evidence="4 5">NBRC 107932</strain>
    </source>
</reference>
<dbReference type="InterPro" id="IPR041628">
    <property type="entry name" value="ChlI/MoxR_AAA_lid"/>
</dbReference>
<dbReference type="EMBL" id="BONE01000058">
    <property type="protein sequence ID" value="GIF76314.1"/>
    <property type="molecule type" value="Genomic_DNA"/>
</dbReference>
<evidence type="ECO:0008006" key="6">
    <source>
        <dbReference type="Google" id="ProtNLM"/>
    </source>
</evidence>
<comment type="caution">
    <text evidence="4">The sequence shown here is derived from an EMBL/GenBank/DDBJ whole genome shotgun (WGS) entry which is preliminary data.</text>
</comment>
<feature type="domain" description="ATPase AAA-3" evidence="2">
    <location>
        <begin position="43"/>
        <end position="173"/>
    </location>
</feature>
<dbReference type="Proteomes" id="UP000604117">
    <property type="component" value="Unassembled WGS sequence"/>
</dbReference>
<dbReference type="PANTHER" id="PTHR42759">
    <property type="entry name" value="MOXR FAMILY PROTEIN"/>
    <property type="match status" value="1"/>
</dbReference>
<dbReference type="Gene3D" id="1.10.8.80">
    <property type="entry name" value="Magnesium chelatase subunit I, C-Terminal domain"/>
    <property type="match status" value="1"/>
</dbReference>
<feature type="compositionally biased region" description="Low complexity" evidence="1">
    <location>
        <begin position="327"/>
        <end position="357"/>
    </location>
</feature>
<dbReference type="InterPro" id="IPR027417">
    <property type="entry name" value="P-loop_NTPase"/>
</dbReference>
<dbReference type="Gene3D" id="3.40.50.300">
    <property type="entry name" value="P-loop containing nucleotide triphosphate hydrolases"/>
    <property type="match status" value="1"/>
</dbReference>
<evidence type="ECO:0000313" key="4">
    <source>
        <dbReference type="EMBL" id="GIF76314.1"/>
    </source>
</evidence>
<dbReference type="Pfam" id="PF17863">
    <property type="entry name" value="AAA_lid_2"/>
    <property type="match status" value="1"/>
</dbReference>
<feature type="compositionally biased region" description="Low complexity" evidence="1">
    <location>
        <begin position="405"/>
        <end position="439"/>
    </location>
</feature>
<evidence type="ECO:0000259" key="2">
    <source>
        <dbReference type="Pfam" id="PF07726"/>
    </source>
</evidence>
<dbReference type="InterPro" id="IPR050764">
    <property type="entry name" value="CbbQ/NirQ/NorQ/GpvN"/>
</dbReference>
<protein>
    <recommendedName>
        <fullName evidence="6">MoxR-like ATPase</fullName>
    </recommendedName>
</protein>
<feature type="compositionally biased region" description="Pro residues" evidence="1">
    <location>
        <begin position="461"/>
        <end position="476"/>
    </location>
</feature>
<organism evidence="4 5">
    <name type="scientific">Asanoa siamensis</name>
    <dbReference type="NCBI Taxonomy" id="926357"/>
    <lineage>
        <taxon>Bacteria</taxon>
        <taxon>Bacillati</taxon>
        <taxon>Actinomycetota</taxon>
        <taxon>Actinomycetes</taxon>
        <taxon>Micromonosporales</taxon>
        <taxon>Micromonosporaceae</taxon>
        <taxon>Asanoa</taxon>
    </lineage>
</organism>
<name>A0ABQ4CYG3_9ACTN</name>
<feature type="domain" description="ChlI/MoxR AAA lid" evidence="3">
    <location>
        <begin position="235"/>
        <end position="306"/>
    </location>
</feature>
<accession>A0ABQ4CYG3</accession>
<feature type="compositionally biased region" description="Low complexity" evidence="1">
    <location>
        <begin position="381"/>
        <end position="395"/>
    </location>
</feature>
<dbReference type="Pfam" id="PF07726">
    <property type="entry name" value="AAA_3"/>
    <property type="match status" value="1"/>
</dbReference>
<evidence type="ECO:0000256" key="1">
    <source>
        <dbReference type="SAM" id="MobiDB-lite"/>
    </source>
</evidence>
<dbReference type="PANTHER" id="PTHR42759:SF5">
    <property type="entry name" value="METHANOL DEHYDROGENASE REGULATOR"/>
    <property type="match status" value="1"/>
</dbReference>